<feature type="signal peptide" evidence="1">
    <location>
        <begin position="1"/>
        <end position="33"/>
    </location>
</feature>
<dbReference type="AlphaFoldDB" id="A0A850PH77"/>
<keyword evidence="1" id="KW-0732">Signal</keyword>
<name>A0A850PH77_9PROT</name>
<feature type="chain" id="PRO_5032937550" description="Ig-like domain-containing protein" evidence="1">
    <location>
        <begin position="34"/>
        <end position="117"/>
    </location>
</feature>
<evidence type="ECO:0000313" key="2">
    <source>
        <dbReference type="EMBL" id="NVN41212.1"/>
    </source>
</evidence>
<proteinExistence type="predicted"/>
<sequence length="117" mass="12345">MLSIHARTVSASLAGAFLLAPVLLITSCGKAGAPTNAEIEQVVRTQMQNVNQQTSDRTLGLVDGPYDPASLRVTDSDCTARDNGVYHCAVTAASDKGTHTAQLNFKKVDGAWSLVEN</sequence>
<protein>
    <recommendedName>
        <fullName evidence="4">Ig-like domain-containing protein</fullName>
    </recommendedName>
</protein>
<dbReference type="RefSeq" id="WP_176614123.1">
    <property type="nucleotide sequence ID" value="NZ_JABXXR010000101.1"/>
</dbReference>
<comment type="caution">
    <text evidence="2">The sequence shown here is derived from an EMBL/GenBank/DDBJ whole genome shotgun (WGS) entry which is preliminary data.</text>
</comment>
<organism evidence="2 3">
    <name type="scientific">Ameyamaea chiangmaiensis</name>
    <dbReference type="NCBI Taxonomy" id="442969"/>
    <lineage>
        <taxon>Bacteria</taxon>
        <taxon>Pseudomonadati</taxon>
        <taxon>Pseudomonadota</taxon>
        <taxon>Alphaproteobacteria</taxon>
        <taxon>Acetobacterales</taxon>
        <taxon>Acetobacteraceae</taxon>
        <taxon>Ameyamaea</taxon>
    </lineage>
</organism>
<evidence type="ECO:0008006" key="4">
    <source>
        <dbReference type="Google" id="ProtNLM"/>
    </source>
</evidence>
<dbReference type="PROSITE" id="PS51257">
    <property type="entry name" value="PROKAR_LIPOPROTEIN"/>
    <property type="match status" value="1"/>
</dbReference>
<dbReference type="Proteomes" id="UP000585665">
    <property type="component" value="Unassembled WGS sequence"/>
</dbReference>
<gene>
    <name evidence="2" type="ORF">HUK82_11660</name>
</gene>
<evidence type="ECO:0000256" key="1">
    <source>
        <dbReference type="SAM" id="SignalP"/>
    </source>
</evidence>
<reference evidence="2 3" key="1">
    <citation type="submission" date="2020-06" db="EMBL/GenBank/DDBJ databases">
        <title>Description of novel acetic acid bacteria.</title>
        <authorList>
            <person name="Sombolestani A."/>
        </authorList>
    </citation>
    <scope>NUCLEOTIDE SEQUENCE [LARGE SCALE GENOMIC DNA]</scope>
    <source>
        <strain evidence="2 3">LMG 27010</strain>
    </source>
</reference>
<accession>A0A850PH77</accession>
<dbReference type="EMBL" id="JABXXR010000101">
    <property type="protein sequence ID" value="NVN41212.1"/>
    <property type="molecule type" value="Genomic_DNA"/>
</dbReference>
<keyword evidence="3" id="KW-1185">Reference proteome</keyword>
<evidence type="ECO:0000313" key="3">
    <source>
        <dbReference type="Proteomes" id="UP000585665"/>
    </source>
</evidence>